<evidence type="ECO:0000256" key="19">
    <source>
        <dbReference type="ARBA" id="ARBA00050706"/>
    </source>
</evidence>
<feature type="binding site" description="axial binding residue" evidence="24">
    <location>
        <position position="2330"/>
    </location>
    <ligand>
        <name>heme</name>
        <dbReference type="ChEBI" id="CHEBI:30413"/>
    </ligand>
    <ligandPart>
        <name>Fe</name>
        <dbReference type="ChEBI" id="CHEBI:18248"/>
    </ligandPart>
</feature>
<keyword evidence="17" id="KW-0539">Nucleus</keyword>
<evidence type="ECO:0000259" key="26">
    <source>
        <dbReference type="PROSITE" id="PS52002"/>
    </source>
</evidence>
<dbReference type="GO" id="GO:0008757">
    <property type="term" value="F:S-adenosylmethionine-dependent methyltransferase activity"/>
    <property type="evidence" value="ECO:0007669"/>
    <property type="project" value="InterPro"/>
</dbReference>
<dbReference type="SUPFAM" id="SSF50182">
    <property type="entry name" value="Sm-like ribonucleoproteins"/>
    <property type="match status" value="1"/>
</dbReference>
<keyword evidence="16" id="KW-0234">DNA repair</keyword>
<dbReference type="InterPro" id="IPR036396">
    <property type="entry name" value="Cyt_P450_sf"/>
</dbReference>
<gene>
    <name evidence="27" type="ORF">BDV26DRAFT_285646</name>
</gene>
<reference evidence="27 28" key="1">
    <citation type="submission" date="2019-04" db="EMBL/GenBank/DDBJ databases">
        <title>Friends and foes A comparative genomics studyof 23 Aspergillus species from section Flavi.</title>
        <authorList>
            <consortium name="DOE Joint Genome Institute"/>
            <person name="Kjaerbolling I."/>
            <person name="Vesth T."/>
            <person name="Frisvad J.C."/>
            <person name="Nybo J.L."/>
            <person name="Theobald S."/>
            <person name="Kildgaard S."/>
            <person name="Isbrandt T."/>
            <person name="Kuo A."/>
            <person name="Sato A."/>
            <person name="Lyhne E.K."/>
            <person name="Kogle M.E."/>
            <person name="Wiebenga A."/>
            <person name="Kun R.S."/>
            <person name="Lubbers R.J."/>
            <person name="Makela M.R."/>
            <person name="Barry K."/>
            <person name="Chovatia M."/>
            <person name="Clum A."/>
            <person name="Daum C."/>
            <person name="Haridas S."/>
            <person name="He G."/>
            <person name="LaButti K."/>
            <person name="Lipzen A."/>
            <person name="Mondo S."/>
            <person name="Riley R."/>
            <person name="Salamov A."/>
            <person name="Simmons B.A."/>
            <person name="Magnuson J.K."/>
            <person name="Henrissat B."/>
            <person name="Mortensen U.H."/>
            <person name="Larsen T.O."/>
            <person name="Devries R.P."/>
            <person name="Grigoriev I.V."/>
            <person name="Machida M."/>
            <person name="Baker S.E."/>
            <person name="Andersen M.R."/>
        </authorList>
    </citation>
    <scope>NUCLEOTIDE SEQUENCE [LARGE SCALE GENOMIC DNA]</scope>
    <source>
        <strain evidence="27 28">IBT 29228</strain>
    </source>
</reference>
<feature type="compositionally biased region" description="Basic and acidic residues" evidence="25">
    <location>
        <begin position="28"/>
        <end position="39"/>
    </location>
</feature>
<keyword evidence="15" id="KW-0325">Glycoprotein</keyword>
<dbReference type="FunFam" id="3.40.50.12650:FF:000007">
    <property type="entry name" value="DNA cross-link repair 1A protein, variant"/>
    <property type="match status" value="1"/>
</dbReference>
<evidence type="ECO:0000256" key="13">
    <source>
        <dbReference type="ARBA" id="ARBA00023033"/>
    </source>
</evidence>
<evidence type="ECO:0000256" key="14">
    <source>
        <dbReference type="ARBA" id="ARBA00023136"/>
    </source>
</evidence>
<evidence type="ECO:0000256" key="1">
    <source>
        <dbReference type="ARBA" id="ARBA00001971"/>
    </source>
</evidence>
<sequence>MTESLHSASARCPPPRQARGTRLNTIIEDSREGEYSENPHHREVGLIKNTSQPQLKLKTSGLALASRLNRLLSPLSAGTTSSCSDTEWQNQMQTFDDLYDATDEESEMSDECSSISSTRPTSLLTPTTRSSISPSRNRYPSLTIPSSTMWPSLQGAPKSSPIPPTPPPKIPVSPAALSLLGHPVPAVHAPPSLDGSVSSDQISNISAPATPEVQPLPDNDWNPHEILVRPDLEDGEDADIQNPETSSDLQSIEIAIENTEEDWRQFLGNFPRIPGHARPLSVADPVREDTPSDTGVFLPEDALAMLRHIPLDVTTDPWSETSESNEEMWQIETPEQPRSADDATPASDISGYSFSRLSIPSPGGFFASLGPRARHTWSIPKLNNIPSSAIAERFYDLPFARIEGEIVEQIVECPPRPTDGQLTAVYDPSGPPTAIRVPPEDAVSHLEHVEHVESPVSDIDGVHEIARSGTYNSEERDENYEDELQKKAMASLDRTSVWLAAQASYLAALCETNPANTPVNEREDSMAIAESVTQAVAQVVSKRPVRFDETVPEAPSSKPSALASKDSIYWRGFQSIRRDACNTDTFMHRTMRFDAVQSIRLGLPSMHVNCLLGNYELIRPERPAYRGPFSQAPRDSVVGSILQEKAQFSMLEKEQLVLSQISEPMWAMDALRYLNGGHLIASPAFSRLAKSKPVSAKPQRPGSRRVRVLDLGGHASCEWAWQIAHDYPNVKVYTVFTEQQAVNRGIKGPANHRQISVQSLWQLPFSNNKFDVISTRSLPALLKSERLSGDQQDEYDRCLKECRRCLKPGGYLEFFVMDAQISRAGPYASATSVEFTYNLKTRGYDPNPTKTFLGRLQKGGFVGVKRAWMFLPMGNEPAVSSVPRETPEPRVKSHISECEAVQGPVGSTADAASVTGIFGGWIWEQWLLKLQIEMGREQGRLLEGVGSVFDEGRKNGAGWTCFFFKTLTNQTVIIELKNDIRIRGTLKSVDQYLNIKLDDVDVLDLDKYPHLSSVKNMFIRGSVVRYVKGSTPSKSSFRSKQPSSVKRNSSLLNFFQKADGPPKATSRQSRITQFATKADRPTGSGYSSPSLRREDSSNSNGGGGLFLDDRNGKKPAFIDPSTPPRSRSRSRTPDDIWGEDDRDLMAPKEEGERYNENGSAVKKRKIESESESPRADQVKDEAPTTISVPLKPRQVSGPFIDESDSEEDLGAFGDFGDEPTVLTRTEGEKDVNGADNDGNDDDRTSDVAVPPLVREATSHIENDELANFDELEEDDFGREEEFLEQENDDDDHEGHEETVPGFDDSNDSPAPEECDVDPGGGVAVCPICQIELVGLSDVDVSVHVNDCLDGKPATVLSKPTPGPSAKALTRIELASIARPAQNDPYSSGPSKTVSAFSKLMSGNAEDTAWTAAAASEVKSRGKPAYQRTCPFYKILPGFSICVDAFRYGAVEGCNAYFLSHFHSDHYIGLTGSWRHGPIYCSKATGNLVRQQLRVDPQWVVDLEFETTTEVPNTGVQVTLIEANHCPGSAIFLFEKAIGSGPTKRIQRVLHCGDFRASPTHVQHALLRPERVDSVTGRKLQQRIDVCYLDTTYLSPKYSFPSQLDVIEACAELCVSLNRGEDEGPAPWQSGKANNGRGGMMSKFINSVTRSGEQTERSSRAEGRLLVVIGTYSIGKERLCLAIARALKSKIYATAGKQRVCACLEDAELSSLLTDDPAAAQVHMQTLFEIRAETLADYLDSMKPHFTRVVGFRPTGWTYRPPTERMLDNPPVSTVLHSAHWKTTFTAHDLVPQRGSTRESACFGVPYSEHSSFRELTMFCCALRIGRVIPTVNVGSRKSRERMKAWVERWEAEKRKTSRVTKRQNKEETMIAELLTPAGAAYGLAAAVFVYYILPYLQQWRLRDIPSPGFAAFSSLWLMLQARKGDRFIAVDNAHKKHGKLVRIAPRHISVADDEAIQAIYGHGNGFLKADFYDAFVSIRRGLFNTRDRAEHTRKRKTVSHTFSMKSIGQFEQYIHGNAELFVKQWNQIADTQRNPKTGYATLDALNWFNYLAFDIIGDLAFGAPFGMLEKGQDIAEMRKNPSDKPKYVQAVEVLNRRGEVSATLGACPSLIPYAKYIPDRFFKDGLEAVENLAGIAVARVNERLRPEVMANNTRVDLLARLMEGKDSNGNKLGREELTAEALTQLIAGSDTTSNTSCAILYWCLRTPGVIEKLHKVLDKAIPKDVDVPTHSMVKDIPYLQWVIWETMRIHSTSAMGLPREIPAGNPPVTISGHTFYPGDVVSVPSYTIHRSKEIWGPDAEQFVPERWDPSRLTARQKAAFIPFSTGPRACVGRNVAEMELLVICGTVFRLFDFVIEQEGPMETREGFLRKPLGLMVGMKRRSVAV</sequence>
<dbReference type="CDD" id="cd11061">
    <property type="entry name" value="CYP67-like"/>
    <property type="match status" value="1"/>
</dbReference>
<evidence type="ECO:0000256" key="8">
    <source>
        <dbReference type="ARBA" id="ARBA00022723"/>
    </source>
</evidence>
<dbReference type="GO" id="GO:0016020">
    <property type="term" value="C:membrane"/>
    <property type="evidence" value="ECO:0007669"/>
    <property type="project" value="UniProtKB-SubCell"/>
</dbReference>
<dbReference type="InterPro" id="IPR013216">
    <property type="entry name" value="Methyltransf_11"/>
</dbReference>
<dbReference type="GO" id="GO:0003684">
    <property type="term" value="F:damaged DNA binding"/>
    <property type="evidence" value="ECO:0007669"/>
    <property type="project" value="TreeGrafter"/>
</dbReference>
<dbReference type="InterPro" id="IPR036866">
    <property type="entry name" value="RibonucZ/Hydroxyglut_hydro"/>
</dbReference>
<evidence type="ECO:0000256" key="2">
    <source>
        <dbReference type="ARBA" id="ARBA00004123"/>
    </source>
</evidence>
<comment type="cofactor">
    <cofactor evidence="1 24">
        <name>heme</name>
        <dbReference type="ChEBI" id="CHEBI:30413"/>
    </cofactor>
</comment>
<evidence type="ECO:0000256" key="22">
    <source>
        <dbReference type="ARBA" id="ARBA00081895"/>
    </source>
</evidence>
<evidence type="ECO:0000256" key="11">
    <source>
        <dbReference type="ARBA" id="ARBA00023002"/>
    </source>
</evidence>
<dbReference type="OrthoDB" id="1470350at2759"/>
<evidence type="ECO:0000256" key="25">
    <source>
        <dbReference type="SAM" id="MobiDB-lite"/>
    </source>
</evidence>
<proteinExistence type="inferred from homology"/>
<evidence type="ECO:0000256" key="15">
    <source>
        <dbReference type="ARBA" id="ARBA00023180"/>
    </source>
</evidence>
<dbReference type="InterPro" id="IPR001163">
    <property type="entry name" value="Sm_dom_euk/arc"/>
</dbReference>
<feature type="compositionally biased region" description="Acidic residues" evidence="25">
    <location>
        <begin position="1282"/>
        <end position="1291"/>
    </location>
</feature>
<comment type="similarity">
    <text evidence="5">Belongs to the cytochrome P450 family.</text>
</comment>
<feature type="compositionally biased region" description="Polar residues" evidence="25">
    <location>
        <begin position="1065"/>
        <end position="1075"/>
    </location>
</feature>
<dbReference type="GO" id="GO:0032991">
    <property type="term" value="C:protein-containing complex"/>
    <property type="evidence" value="ECO:0007669"/>
    <property type="project" value="UniProtKB-ARBA"/>
</dbReference>
<dbReference type="SMART" id="SM00651">
    <property type="entry name" value="Sm"/>
    <property type="match status" value="1"/>
</dbReference>
<evidence type="ECO:0000256" key="10">
    <source>
        <dbReference type="ARBA" id="ARBA00022989"/>
    </source>
</evidence>
<dbReference type="InterPro" id="IPR002401">
    <property type="entry name" value="Cyt_P450_E_grp-I"/>
</dbReference>
<keyword evidence="6 24" id="KW-0349">Heme</keyword>
<feature type="compositionally biased region" description="Basic and acidic residues" evidence="25">
    <location>
        <begin position="1143"/>
        <end position="1155"/>
    </location>
</feature>
<evidence type="ECO:0000256" key="16">
    <source>
        <dbReference type="ARBA" id="ARBA00023204"/>
    </source>
</evidence>
<feature type="domain" description="Sm" evidence="26">
    <location>
        <begin position="959"/>
        <end position="1033"/>
    </location>
</feature>
<protein>
    <recommendedName>
        <fullName evidence="21">Benzoate 4-monooxygenase bphA</fullName>
        <ecNumber evidence="20">1.14.14.92</ecNumber>
    </recommendedName>
    <alternativeName>
        <fullName evidence="22">Benzoate-para-hydroxylase A</fullName>
    </alternativeName>
    <alternativeName>
        <fullName evidence="23">Cytochrome P450 monooxygenase cyp53A1</fullName>
    </alternativeName>
</protein>
<keyword evidence="7" id="KW-0812">Transmembrane</keyword>
<dbReference type="PANTHER" id="PTHR23240:SF6">
    <property type="entry name" value="DNA CROSS-LINK REPAIR 1A PROTEIN"/>
    <property type="match status" value="1"/>
</dbReference>
<dbReference type="PRINTS" id="PR00385">
    <property type="entry name" value="P450"/>
</dbReference>
<dbReference type="GO" id="GO:0035312">
    <property type="term" value="F:5'-3' DNA exonuclease activity"/>
    <property type="evidence" value="ECO:0007669"/>
    <property type="project" value="TreeGrafter"/>
</dbReference>
<comment type="subunit">
    <text evidence="18">Component of the heptameric LSM1-LSM7 complex, which consists of LSM1, LSM2, LSM3, LSM4, LSM5, LSM6 and LSM7. Component of the heptameric LSM2-LSM8 complex, which consists of LSM2, LSM3, LSM4, LSM5, LSM6, LSM7 and LSM8. The LSm subunits form a seven-membered ring structure with a doughnut shape.</text>
</comment>
<dbReference type="SUPFAM" id="SSF53335">
    <property type="entry name" value="S-adenosyl-L-methionine-dependent methyltransferases"/>
    <property type="match status" value="1"/>
</dbReference>
<evidence type="ECO:0000256" key="6">
    <source>
        <dbReference type="ARBA" id="ARBA00022617"/>
    </source>
</evidence>
<feature type="compositionally biased region" description="Polar residues" evidence="25">
    <location>
        <begin position="138"/>
        <end position="151"/>
    </location>
</feature>
<dbReference type="GO" id="GO:0036297">
    <property type="term" value="P:interstrand cross-link repair"/>
    <property type="evidence" value="ECO:0007669"/>
    <property type="project" value="TreeGrafter"/>
</dbReference>
<evidence type="ECO:0000313" key="28">
    <source>
        <dbReference type="Proteomes" id="UP000326198"/>
    </source>
</evidence>
<dbReference type="GO" id="GO:0006303">
    <property type="term" value="P:double-strand break repair via nonhomologous end joining"/>
    <property type="evidence" value="ECO:0007669"/>
    <property type="project" value="TreeGrafter"/>
</dbReference>
<dbReference type="Gene3D" id="3.60.15.10">
    <property type="entry name" value="Ribonuclease Z/Hydroxyacylglutathione hydrolase-like"/>
    <property type="match status" value="1"/>
</dbReference>
<evidence type="ECO:0000256" key="12">
    <source>
        <dbReference type="ARBA" id="ARBA00023004"/>
    </source>
</evidence>
<keyword evidence="11" id="KW-0560">Oxidoreductase</keyword>
<keyword evidence="14" id="KW-0472">Membrane</keyword>
<evidence type="ECO:0000256" key="23">
    <source>
        <dbReference type="ARBA" id="ARBA00082391"/>
    </source>
</evidence>
<dbReference type="SUPFAM" id="SSF56281">
    <property type="entry name" value="Metallo-hydrolase/oxidoreductase"/>
    <property type="match status" value="1"/>
</dbReference>
<dbReference type="Gene3D" id="2.30.30.100">
    <property type="match status" value="1"/>
</dbReference>
<dbReference type="Pfam" id="PF00067">
    <property type="entry name" value="p450"/>
    <property type="match status" value="1"/>
</dbReference>
<dbReference type="PANTHER" id="PTHR23240">
    <property type="entry name" value="DNA CROSS-LINK REPAIR PROTEIN PSO2/SNM1-RELATED"/>
    <property type="match status" value="1"/>
</dbReference>
<evidence type="ECO:0000256" key="9">
    <source>
        <dbReference type="ARBA" id="ARBA00022763"/>
    </source>
</evidence>
<feature type="region of interest" description="Disordered" evidence="25">
    <location>
        <begin position="1282"/>
        <end position="1317"/>
    </location>
</feature>
<evidence type="ECO:0000256" key="3">
    <source>
        <dbReference type="ARBA" id="ARBA00004167"/>
    </source>
</evidence>
<dbReference type="Pfam" id="PF08241">
    <property type="entry name" value="Methyltransf_11"/>
    <property type="match status" value="1"/>
</dbReference>
<dbReference type="PROSITE" id="PS00086">
    <property type="entry name" value="CYTOCHROME_P450"/>
    <property type="match status" value="1"/>
</dbReference>
<dbReference type="FunFam" id="3.60.15.10:FF:000038">
    <property type="entry name" value="DNA cross-link repair protein pso2/snm1"/>
    <property type="match status" value="1"/>
</dbReference>
<dbReference type="InterPro" id="IPR029063">
    <property type="entry name" value="SAM-dependent_MTases_sf"/>
</dbReference>
<dbReference type="CDD" id="cd01725">
    <property type="entry name" value="LSm2"/>
    <property type="match status" value="1"/>
</dbReference>
<keyword evidence="10" id="KW-1133">Transmembrane helix</keyword>
<comment type="catalytic activity">
    <reaction evidence="19">
        <text>benzoate + reduced [NADPH--hemoprotein reductase] + O2 = 4-hydroxybenzoate + oxidized [NADPH--hemoprotein reductase] + H2O + H(+)</text>
        <dbReference type="Rhea" id="RHEA:18033"/>
        <dbReference type="Rhea" id="RHEA-COMP:11964"/>
        <dbReference type="Rhea" id="RHEA-COMP:11965"/>
        <dbReference type="ChEBI" id="CHEBI:15377"/>
        <dbReference type="ChEBI" id="CHEBI:15378"/>
        <dbReference type="ChEBI" id="CHEBI:15379"/>
        <dbReference type="ChEBI" id="CHEBI:16150"/>
        <dbReference type="ChEBI" id="CHEBI:17879"/>
        <dbReference type="ChEBI" id="CHEBI:57618"/>
        <dbReference type="ChEBI" id="CHEBI:58210"/>
        <dbReference type="EC" id="1.14.14.92"/>
    </reaction>
</comment>
<accession>A0A5N7AU35</accession>
<name>A0A5N7AU35_9EURO</name>
<organism evidence="27 28">
    <name type="scientific">Aspergillus bertholletiae</name>
    <dbReference type="NCBI Taxonomy" id="1226010"/>
    <lineage>
        <taxon>Eukaryota</taxon>
        <taxon>Fungi</taxon>
        <taxon>Dikarya</taxon>
        <taxon>Ascomycota</taxon>
        <taxon>Pezizomycotina</taxon>
        <taxon>Eurotiomycetes</taxon>
        <taxon>Eurotiomycetidae</taxon>
        <taxon>Eurotiales</taxon>
        <taxon>Aspergillaceae</taxon>
        <taxon>Aspergillus</taxon>
        <taxon>Aspergillus subgen. Circumdati</taxon>
    </lineage>
</organism>
<dbReference type="InterPro" id="IPR010920">
    <property type="entry name" value="LSM_dom_sf"/>
</dbReference>
<dbReference type="PRINTS" id="PR00463">
    <property type="entry name" value="EP450I"/>
</dbReference>
<evidence type="ECO:0000256" key="4">
    <source>
        <dbReference type="ARBA" id="ARBA00010304"/>
    </source>
</evidence>
<dbReference type="InterPro" id="IPR017972">
    <property type="entry name" value="Cyt_P450_CS"/>
</dbReference>
<dbReference type="InterPro" id="IPR011084">
    <property type="entry name" value="DRMBL"/>
</dbReference>
<dbReference type="SUPFAM" id="SSF48264">
    <property type="entry name" value="Cytochrome P450"/>
    <property type="match status" value="1"/>
</dbReference>
<feature type="compositionally biased region" description="Acidic residues" evidence="25">
    <location>
        <begin position="1304"/>
        <end position="1316"/>
    </location>
</feature>
<dbReference type="InterPro" id="IPR016654">
    <property type="entry name" value="U6_snRNA_Lsm2"/>
</dbReference>
<feature type="compositionally biased region" description="Low complexity" evidence="25">
    <location>
        <begin position="111"/>
        <end position="136"/>
    </location>
</feature>
<keyword evidence="12 24" id="KW-0408">Iron</keyword>
<dbReference type="GO" id="GO:0003723">
    <property type="term" value="F:RNA binding"/>
    <property type="evidence" value="ECO:0007669"/>
    <property type="project" value="InterPro"/>
</dbReference>
<keyword evidence="13" id="KW-0503">Monooxygenase</keyword>
<feature type="region of interest" description="Disordered" evidence="25">
    <location>
        <begin position="1055"/>
        <end position="1250"/>
    </location>
</feature>
<dbReference type="GO" id="GO:0006397">
    <property type="term" value="P:mRNA processing"/>
    <property type="evidence" value="ECO:0007669"/>
    <property type="project" value="InterPro"/>
</dbReference>
<dbReference type="Proteomes" id="UP000326198">
    <property type="component" value="Unassembled WGS sequence"/>
</dbReference>
<feature type="region of interest" description="Disordered" evidence="25">
    <location>
        <begin position="110"/>
        <end position="166"/>
    </location>
</feature>
<dbReference type="Pfam" id="PF07522">
    <property type="entry name" value="DRMBL"/>
    <property type="match status" value="1"/>
</dbReference>
<keyword evidence="8 24" id="KW-0479">Metal-binding</keyword>
<keyword evidence="9" id="KW-0227">DNA damage</keyword>
<dbReference type="Pfam" id="PF01423">
    <property type="entry name" value="LSM"/>
    <property type="match status" value="1"/>
</dbReference>
<dbReference type="GO" id="GO:0020037">
    <property type="term" value="F:heme binding"/>
    <property type="evidence" value="ECO:0007669"/>
    <property type="project" value="InterPro"/>
</dbReference>
<dbReference type="Gene3D" id="3.40.50.12650">
    <property type="match status" value="1"/>
</dbReference>
<comment type="similarity">
    <text evidence="4">Belongs to the DNA repair metallo-beta-lactamase (DRMBL) family.</text>
</comment>
<dbReference type="GO" id="GO:0005506">
    <property type="term" value="F:iron ion binding"/>
    <property type="evidence" value="ECO:0007669"/>
    <property type="project" value="InterPro"/>
</dbReference>
<evidence type="ECO:0000256" key="17">
    <source>
        <dbReference type="ARBA" id="ARBA00023242"/>
    </source>
</evidence>
<feature type="compositionally biased region" description="Basic and acidic residues" evidence="25">
    <location>
        <begin position="1166"/>
        <end position="1182"/>
    </location>
</feature>
<dbReference type="FunFam" id="1.10.630.10:FF:000053">
    <property type="entry name" value="Cytochrome P450 benzoate 4-monooxygenase"/>
    <property type="match status" value="1"/>
</dbReference>
<dbReference type="GO" id="GO:0005634">
    <property type="term" value="C:nucleus"/>
    <property type="evidence" value="ECO:0007669"/>
    <property type="project" value="UniProtKB-SubCell"/>
</dbReference>
<evidence type="ECO:0000256" key="18">
    <source>
        <dbReference type="ARBA" id="ARBA00025892"/>
    </source>
</evidence>
<dbReference type="PROSITE" id="PS52002">
    <property type="entry name" value="SM"/>
    <property type="match status" value="1"/>
</dbReference>
<feature type="region of interest" description="Disordered" evidence="25">
    <location>
        <begin position="1"/>
        <end position="39"/>
    </location>
</feature>
<evidence type="ECO:0000256" key="24">
    <source>
        <dbReference type="PIRSR" id="PIRSR602401-1"/>
    </source>
</evidence>
<dbReference type="GO" id="GO:0018664">
    <property type="term" value="F:benzoate 4-monooxygenase activity"/>
    <property type="evidence" value="ECO:0007669"/>
    <property type="project" value="UniProtKB-EC"/>
</dbReference>
<dbReference type="EMBL" id="ML736340">
    <property type="protein sequence ID" value="KAE8372816.1"/>
    <property type="molecule type" value="Genomic_DNA"/>
</dbReference>
<evidence type="ECO:0000256" key="20">
    <source>
        <dbReference type="ARBA" id="ARBA00066552"/>
    </source>
</evidence>
<evidence type="ECO:0000256" key="7">
    <source>
        <dbReference type="ARBA" id="ARBA00022692"/>
    </source>
</evidence>
<comment type="subcellular location">
    <subcellularLocation>
        <location evidence="3">Membrane</location>
        <topology evidence="3">Single-pass membrane protein</topology>
    </subcellularLocation>
    <subcellularLocation>
        <location evidence="2">Nucleus</location>
    </subcellularLocation>
</comment>
<dbReference type="Gene3D" id="3.40.50.150">
    <property type="entry name" value="Vaccinia Virus protein VP39"/>
    <property type="match status" value="1"/>
</dbReference>
<evidence type="ECO:0000256" key="21">
    <source>
        <dbReference type="ARBA" id="ARBA00072826"/>
    </source>
</evidence>
<evidence type="ECO:0000313" key="27">
    <source>
        <dbReference type="EMBL" id="KAE8372816.1"/>
    </source>
</evidence>
<dbReference type="InterPro" id="IPR047575">
    <property type="entry name" value="Sm"/>
</dbReference>
<dbReference type="CDD" id="cd16273">
    <property type="entry name" value="SNM1A-1C-like_MBL-fold"/>
    <property type="match status" value="1"/>
</dbReference>
<dbReference type="EC" id="1.14.14.92" evidence="20"/>
<evidence type="ECO:0000256" key="5">
    <source>
        <dbReference type="ARBA" id="ARBA00010617"/>
    </source>
</evidence>
<keyword evidence="28" id="KW-1185">Reference proteome</keyword>
<dbReference type="Gene3D" id="1.10.630.10">
    <property type="entry name" value="Cytochrome P450"/>
    <property type="match status" value="1"/>
</dbReference>
<dbReference type="InterPro" id="IPR001128">
    <property type="entry name" value="Cyt_P450"/>
</dbReference>